<dbReference type="AlphaFoldDB" id="A0A1H7YB15"/>
<protein>
    <recommendedName>
        <fullName evidence="2">histidine kinase</fullName>
        <ecNumber evidence="2">2.7.13.3</ecNumber>
    </recommendedName>
</protein>
<dbReference type="InterPro" id="IPR036890">
    <property type="entry name" value="HATPase_C_sf"/>
</dbReference>
<evidence type="ECO:0000256" key="7">
    <source>
        <dbReference type="ARBA" id="ARBA00022840"/>
    </source>
</evidence>
<name>A0A1H7YB15_9BACT</name>
<dbReference type="GO" id="GO:0000155">
    <property type="term" value="F:phosphorelay sensor kinase activity"/>
    <property type="evidence" value="ECO:0007669"/>
    <property type="project" value="InterPro"/>
</dbReference>
<feature type="coiled-coil region" evidence="9">
    <location>
        <begin position="412"/>
        <end position="439"/>
    </location>
</feature>
<feature type="domain" description="Histidine kinase" evidence="11">
    <location>
        <begin position="503"/>
        <end position="696"/>
    </location>
</feature>
<feature type="transmembrane region" description="Helical" evidence="10">
    <location>
        <begin position="447"/>
        <end position="467"/>
    </location>
</feature>
<evidence type="ECO:0000256" key="9">
    <source>
        <dbReference type="SAM" id="Coils"/>
    </source>
</evidence>
<keyword evidence="10" id="KW-0472">Membrane</keyword>
<keyword evidence="5" id="KW-0547">Nucleotide-binding</keyword>
<keyword evidence="6 12" id="KW-0418">Kinase</keyword>
<accession>A0A1H7YB15</accession>
<evidence type="ECO:0000259" key="11">
    <source>
        <dbReference type="PROSITE" id="PS50109"/>
    </source>
</evidence>
<dbReference type="InterPro" id="IPR003594">
    <property type="entry name" value="HATPase_dom"/>
</dbReference>
<evidence type="ECO:0000313" key="13">
    <source>
        <dbReference type="Proteomes" id="UP000198984"/>
    </source>
</evidence>
<evidence type="ECO:0000256" key="6">
    <source>
        <dbReference type="ARBA" id="ARBA00022777"/>
    </source>
</evidence>
<evidence type="ECO:0000313" key="12">
    <source>
        <dbReference type="EMBL" id="SEM43155.1"/>
    </source>
</evidence>
<keyword evidence="4" id="KW-0808">Transferase</keyword>
<comment type="catalytic activity">
    <reaction evidence="1">
        <text>ATP + protein L-histidine = ADP + protein N-phospho-L-histidine.</text>
        <dbReference type="EC" id="2.7.13.3"/>
    </reaction>
</comment>
<keyword evidence="3" id="KW-0597">Phosphoprotein</keyword>
<dbReference type="SMART" id="SM00387">
    <property type="entry name" value="HATPase_c"/>
    <property type="match status" value="1"/>
</dbReference>
<dbReference type="SUPFAM" id="SSF55874">
    <property type="entry name" value="ATPase domain of HSP90 chaperone/DNA topoisomerase II/histidine kinase"/>
    <property type="match status" value="1"/>
</dbReference>
<evidence type="ECO:0000256" key="3">
    <source>
        <dbReference type="ARBA" id="ARBA00022553"/>
    </source>
</evidence>
<dbReference type="GO" id="GO:0016020">
    <property type="term" value="C:membrane"/>
    <property type="evidence" value="ECO:0007669"/>
    <property type="project" value="InterPro"/>
</dbReference>
<evidence type="ECO:0000256" key="1">
    <source>
        <dbReference type="ARBA" id="ARBA00000085"/>
    </source>
</evidence>
<keyword evidence="8" id="KW-0902">Two-component regulatory system</keyword>
<dbReference type="Proteomes" id="UP000198984">
    <property type="component" value="Unassembled WGS sequence"/>
</dbReference>
<evidence type="ECO:0000256" key="4">
    <source>
        <dbReference type="ARBA" id="ARBA00022679"/>
    </source>
</evidence>
<evidence type="ECO:0000256" key="8">
    <source>
        <dbReference type="ARBA" id="ARBA00023012"/>
    </source>
</evidence>
<dbReference type="GO" id="GO:0005524">
    <property type="term" value="F:ATP binding"/>
    <property type="evidence" value="ECO:0007669"/>
    <property type="project" value="UniProtKB-KW"/>
</dbReference>
<dbReference type="EC" id="2.7.13.3" evidence="2"/>
<reference evidence="12 13" key="1">
    <citation type="submission" date="2016-10" db="EMBL/GenBank/DDBJ databases">
        <authorList>
            <person name="de Groot N.N."/>
        </authorList>
    </citation>
    <scope>NUCLEOTIDE SEQUENCE [LARGE SCALE GENOMIC DNA]</scope>
    <source>
        <strain evidence="12 13">DSM 21039</strain>
    </source>
</reference>
<dbReference type="InterPro" id="IPR011990">
    <property type="entry name" value="TPR-like_helical_dom_sf"/>
</dbReference>
<keyword evidence="13" id="KW-1185">Reference proteome</keyword>
<proteinExistence type="predicted"/>
<dbReference type="GO" id="GO:0046983">
    <property type="term" value="F:protein dimerization activity"/>
    <property type="evidence" value="ECO:0007669"/>
    <property type="project" value="InterPro"/>
</dbReference>
<dbReference type="Gene3D" id="1.25.40.10">
    <property type="entry name" value="Tetratricopeptide repeat domain"/>
    <property type="match status" value="1"/>
</dbReference>
<dbReference type="Pfam" id="PF07730">
    <property type="entry name" value="HisKA_3"/>
    <property type="match status" value="1"/>
</dbReference>
<organism evidence="12 13">
    <name type="scientific">Chitinophaga rupis</name>
    <dbReference type="NCBI Taxonomy" id="573321"/>
    <lineage>
        <taxon>Bacteria</taxon>
        <taxon>Pseudomonadati</taxon>
        <taxon>Bacteroidota</taxon>
        <taxon>Chitinophagia</taxon>
        <taxon>Chitinophagales</taxon>
        <taxon>Chitinophagaceae</taxon>
        <taxon>Chitinophaga</taxon>
    </lineage>
</organism>
<dbReference type="InterPro" id="IPR005467">
    <property type="entry name" value="His_kinase_dom"/>
</dbReference>
<dbReference type="PROSITE" id="PS50109">
    <property type="entry name" value="HIS_KIN"/>
    <property type="match status" value="1"/>
</dbReference>
<dbReference type="EMBL" id="FOBB01000004">
    <property type="protein sequence ID" value="SEM43155.1"/>
    <property type="molecule type" value="Genomic_DNA"/>
</dbReference>
<keyword evidence="10" id="KW-0812">Transmembrane</keyword>
<dbReference type="InterPro" id="IPR050482">
    <property type="entry name" value="Sensor_HK_TwoCompSys"/>
</dbReference>
<keyword evidence="9" id="KW-0175">Coiled coil</keyword>
<dbReference type="CDD" id="cd16917">
    <property type="entry name" value="HATPase_UhpB-NarQ-NarX-like"/>
    <property type="match status" value="1"/>
</dbReference>
<sequence length="698" mass="79436">MFFGSAKFQPNQPPDNPQKHRFFSKGFPVFFRGHKQKSNKALIFTPGVKHYHLRLGIIITGLFLSIVILNGSAQQRPYTDSLQQLLQTTGTDTAKASLLFLLSDHWADKDTTKALQYARQALKLAKGDLYYEGLAHFYLGGAYFDINVARSQQEYLLADKLLAPYTTQRAYWFRSRAWHNYGVQEQKKDNSRGFMNILLNKSIPLAILSGDSVKMAWNYMDVGLVLSNYNDYNKAFFYYNKALAPLRRIQPHSEELADCYMNMAKTSLLGNHTARAKPLLDSAFCILSLHPLSTYLPVYYQIAGMYFRHNGEWQKAIDTLNKGLALAAQLHRSYDAFSIQYEQYEVYKLQHNFPLAKKVLLALYQQHNELPLNHNKLRFLYELAATEAALGNMKAAYEWQQQYSILSDSLHAAKTETDIAALEASYQFAQKEKEVLILNNRARIQQLLLWGGGILFIVTLLFFIYLFKQRKIKTTQQLKLLQQQQQNAVTHALLQGEERERRRLARDLHDGLGGMLAGVKINLSEVTFDTQARDNSTLLHKISGQLDNSVTELRRIARNMMPESLLRSGLEAALSDLCQSVSTDKLKVDLAMLNINAAIPKQVQLIIYRIIQELLANIMRHAGATEVFIQCSQHDELFYITVEDNGKGFEPALLTDQKGLGLANIRHRVDFLQGILEIDSAPGKGTVINIEINVAEKN</sequence>
<dbReference type="PANTHER" id="PTHR24421">
    <property type="entry name" value="NITRATE/NITRITE SENSOR PROTEIN NARX-RELATED"/>
    <property type="match status" value="1"/>
</dbReference>
<dbReference type="Pfam" id="PF02518">
    <property type="entry name" value="HATPase_c"/>
    <property type="match status" value="1"/>
</dbReference>
<evidence type="ECO:0000256" key="2">
    <source>
        <dbReference type="ARBA" id="ARBA00012438"/>
    </source>
</evidence>
<keyword evidence="10" id="KW-1133">Transmembrane helix</keyword>
<dbReference type="STRING" id="573321.SAMN04488505_104380"/>
<dbReference type="PANTHER" id="PTHR24421:SF10">
    <property type="entry name" value="NITRATE_NITRITE SENSOR PROTEIN NARQ"/>
    <property type="match status" value="1"/>
</dbReference>
<dbReference type="Gene3D" id="3.30.565.10">
    <property type="entry name" value="Histidine kinase-like ATPase, C-terminal domain"/>
    <property type="match status" value="1"/>
</dbReference>
<keyword evidence="7" id="KW-0067">ATP-binding</keyword>
<evidence type="ECO:0000256" key="10">
    <source>
        <dbReference type="SAM" id="Phobius"/>
    </source>
</evidence>
<gene>
    <name evidence="12" type="ORF">SAMN04488505_104380</name>
</gene>
<dbReference type="Gene3D" id="1.20.5.1930">
    <property type="match status" value="1"/>
</dbReference>
<dbReference type="SUPFAM" id="SSF48452">
    <property type="entry name" value="TPR-like"/>
    <property type="match status" value="1"/>
</dbReference>
<evidence type="ECO:0000256" key="5">
    <source>
        <dbReference type="ARBA" id="ARBA00022741"/>
    </source>
</evidence>
<dbReference type="InterPro" id="IPR011712">
    <property type="entry name" value="Sig_transdc_His_kin_sub3_dim/P"/>
</dbReference>